<name>M2N0L9_BAUPA</name>
<dbReference type="PANTHER" id="PTHR10281:SF76">
    <property type="entry name" value="CALCUTTA CUP-RELATED"/>
    <property type="match status" value="1"/>
</dbReference>
<keyword evidence="3" id="KW-0812">Transmembrane</keyword>
<dbReference type="GO" id="GO:0016020">
    <property type="term" value="C:membrane"/>
    <property type="evidence" value="ECO:0007669"/>
    <property type="project" value="TreeGrafter"/>
</dbReference>
<accession>M2N0L9</accession>
<dbReference type="InterPro" id="IPR001199">
    <property type="entry name" value="Cyt_B5-like_heme/steroid-bd"/>
</dbReference>
<evidence type="ECO:0000256" key="1">
    <source>
        <dbReference type="ARBA" id="ARBA00038357"/>
    </source>
</evidence>
<dbReference type="SUPFAM" id="SSF55856">
    <property type="entry name" value="Cytochrome b5-like heme/steroid binding domain"/>
    <property type="match status" value="1"/>
</dbReference>
<dbReference type="Proteomes" id="UP000011761">
    <property type="component" value="Unassembled WGS sequence"/>
</dbReference>
<protein>
    <recommendedName>
        <fullName evidence="4">Cytochrome b5 heme-binding domain-containing protein</fullName>
    </recommendedName>
</protein>
<dbReference type="OrthoDB" id="10257697at2759"/>
<keyword evidence="3" id="KW-0472">Membrane</keyword>
<dbReference type="AlphaFoldDB" id="M2N0L9"/>
<dbReference type="OMA" id="ESFFWGM"/>
<dbReference type="eggNOG" id="KOG1110">
    <property type="taxonomic scope" value="Eukaryota"/>
</dbReference>
<proteinExistence type="inferred from homology"/>
<keyword evidence="6" id="KW-1185">Reference proteome</keyword>
<dbReference type="RefSeq" id="XP_007680349.1">
    <property type="nucleotide sequence ID" value="XM_007682159.1"/>
</dbReference>
<evidence type="ECO:0000259" key="4">
    <source>
        <dbReference type="SMART" id="SM01117"/>
    </source>
</evidence>
<dbReference type="KEGG" id="bcom:BAUCODRAFT_38198"/>
<feature type="region of interest" description="Disordered" evidence="2">
    <location>
        <begin position="1"/>
        <end position="21"/>
    </location>
</feature>
<feature type="transmembrane region" description="Helical" evidence="3">
    <location>
        <begin position="39"/>
        <end position="57"/>
    </location>
</feature>
<dbReference type="Gene3D" id="3.10.120.10">
    <property type="entry name" value="Cytochrome b5-like heme/steroid binding domain"/>
    <property type="match status" value="1"/>
</dbReference>
<dbReference type="InterPro" id="IPR036400">
    <property type="entry name" value="Cyt_B5-like_heme/steroid_sf"/>
</dbReference>
<feature type="region of interest" description="Disordered" evidence="2">
    <location>
        <begin position="233"/>
        <end position="257"/>
    </location>
</feature>
<dbReference type="GeneID" id="19113460"/>
<evidence type="ECO:0000313" key="6">
    <source>
        <dbReference type="Proteomes" id="UP000011761"/>
    </source>
</evidence>
<dbReference type="GO" id="GO:0012505">
    <property type="term" value="C:endomembrane system"/>
    <property type="evidence" value="ECO:0007669"/>
    <property type="project" value="TreeGrafter"/>
</dbReference>
<comment type="similarity">
    <text evidence="1">Belongs to the cytochrome b5 family. MAPR subfamily.</text>
</comment>
<feature type="domain" description="Cytochrome b5 heme-binding" evidence="4">
    <location>
        <begin position="86"/>
        <end position="174"/>
    </location>
</feature>
<dbReference type="Pfam" id="PF00173">
    <property type="entry name" value="Cyt-b5"/>
    <property type="match status" value="1"/>
</dbReference>
<evidence type="ECO:0000256" key="2">
    <source>
        <dbReference type="SAM" id="MobiDB-lite"/>
    </source>
</evidence>
<dbReference type="EMBL" id="KB445562">
    <property type="protein sequence ID" value="EMC92170.1"/>
    <property type="molecule type" value="Genomic_DNA"/>
</dbReference>
<evidence type="ECO:0000256" key="3">
    <source>
        <dbReference type="SAM" id="Phobius"/>
    </source>
</evidence>
<gene>
    <name evidence="5" type="ORF">BAUCODRAFT_38198</name>
</gene>
<dbReference type="SMART" id="SM01117">
    <property type="entry name" value="Cyt-b5"/>
    <property type="match status" value="1"/>
</dbReference>
<dbReference type="PANTHER" id="PTHR10281">
    <property type="entry name" value="MEMBRANE-ASSOCIATED PROGESTERONE RECEPTOR COMPONENT-RELATED"/>
    <property type="match status" value="1"/>
</dbReference>
<sequence>MADQNARQRKSKASDSNGGVGKMSNEAKYVKEQFSVLDALRIIGGLVVLNCLLSYFITGDSVLWGWRPWFTRPTVVMRYFQGPVYLTDTELKVYDGRDPKKPIYLALNGTIYDVTAGRRLYGPGGSYNVFAGIDATRGFITGCFVEDRTPDLRGAEWTYVPADVPGFEVEGVTAAQKSYRELELRKARRQVQMTIEGWGKMFQGGGGKDYFEVGKVKREEGWLEKLPRRKLCEQAQKQRPKPKSAANDPGAAYRARG</sequence>
<keyword evidence="3" id="KW-1133">Transmembrane helix</keyword>
<reference evidence="5 6" key="1">
    <citation type="journal article" date="2012" name="PLoS Pathog.">
        <title>Diverse lifestyles and strategies of plant pathogenesis encoded in the genomes of eighteen Dothideomycetes fungi.</title>
        <authorList>
            <person name="Ohm R.A."/>
            <person name="Feau N."/>
            <person name="Henrissat B."/>
            <person name="Schoch C.L."/>
            <person name="Horwitz B.A."/>
            <person name="Barry K.W."/>
            <person name="Condon B.J."/>
            <person name="Copeland A.C."/>
            <person name="Dhillon B."/>
            <person name="Glaser F."/>
            <person name="Hesse C.N."/>
            <person name="Kosti I."/>
            <person name="LaButti K."/>
            <person name="Lindquist E.A."/>
            <person name="Lucas S."/>
            <person name="Salamov A.A."/>
            <person name="Bradshaw R.E."/>
            <person name="Ciuffetti L."/>
            <person name="Hamelin R.C."/>
            <person name="Kema G.H.J."/>
            <person name="Lawrence C."/>
            <person name="Scott J.A."/>
            <person name="Spatafora J.W."/>
            <person name="Turgeon B.G."/>
            <person name="de Wit P.J.G.M."/>
            <person name="Zhong S."/>
            <person name="Goodwin S.B."/>
            <person name="Grigoriev I.V."/>
        </authorList>
    </citation>
    <scope>NUCLEOTIDE SEQUENCE [LARGE SCALE GENOMIC DNA]</scope>
    <source>
        <strain evidence="5 6">UAMH 10762</strain>
    </source>
</reference>
<organism evidence="5 6">
    <name type="scientific">Baudoinia panamericana (strain UAMH 10762)</name>
    <name type="common">Angels' share fungus</name>
    <name type="synonym">Baudoinia compniacensis (strain UAMH 10762)</name>
    <dbReference type="NCBI Taxonomy" id="717646"/>
    <lineage>
        <taxon>Eukaryota</taxon>
        <taxon>Fungi</taxon>
        <taxon>Dikarya</taxon>
        <taxon>Ascomycota</taxon>
        <taxon>Pezizomycotina</taxon>
        <taxon>Dothideomycetes</taxon>
        <taxon>Dothideomycetidae</taxon>
        <taxon>Mycosphaerellales</taxon>
        <taxon>Teratosphaeriaceae</taxon>
        <taxon>Baudoinia</taxon>
    </lineage>
</organism>
<dbReference type="HOGENOM" id="CLU_070889_0_0_1"/>
<evidence type="ECO:0000313" key="5">
    <source>
        <dbReference type="EMBL" id="EMC92170.1"/>
    </source>
</evidence>
<dbReference type="InterPro" id="IPR050577">
    <property type="entry name" value="MAPR/NEUFC/NENF-like"/>
</dbReference>